<comment type="caution">
    <text evidence="2">The sequence shown here is derived from an EMBL/GenBank/DDBJ whole genome shotgun (WGS) entry which is preliminary data.</text>
</comment>
<feature type="transmembrane region" description="Helical" evidence="1">
    <location>
        <begin position="20"/>
        <end position="45"/>
    </location>
</feature>
<organism evidence="2 3">
    <name type="scientific">Populus alba x Populus x berolinensis</name>
    <dbReference type="NCBI Taxonomy" id="444605"/>
    <lineage>
        <taxon>Eukaryota</taxon>
        <taxon>Viridiplantae</taxon>
        <taxon>Streptophyta</taxon>
        <taxon>Embryophyta</taxon>
        <taxon>Tracheophyta</taxon>
        <taxon>Spermatophyta</taxon>
        <taxon>Magnoliopsida</taxon>
        <taxon>eudicotyledons</taxon>
        <taxon>Gunneridae</taxon>
        <taxon>Pentapetalae</taxon>
        <taxon>rosids</taxon>
        <taxon>fabids</taxon>
        <taxon>Malpighiales</taxon>
        <taxon>Salicaceae</taxon>
        <taxon>Saliceae</taxon>
        <taxon>Populus</taxon>
    </lineage>
</organism>
<keyword evidence="1" id="KW-1133">Transmembrane helix</keyword>
<evidence type="ECO:0000256" key="1">
    <source>
        <dbReference type="SAM" id="Phobius"/>
    </source>
</evidence>
<evidence type="ECO:0000313" key="3">
    <source>
        <dbReference type="Proteomes" id="UP001164929"/>
    </source>
</evidence>
<keyword evidence="1" id="KW-0472">Membrane</keyword>
<reference evidence="2 3" key="1">
    <citation type="journal article" date="2023" name="Mol. Ecol. Resour.">
        <title>Chromosome-level genome assembly of a triploid poplar Populus alba 'Berolinensis'.</title>
        <authorList>
            <person name="Chen S."/>
            <person name="Yu Y."/>
            <person name="Wang X."/>
            <person name="Wang S."/>
            <person name="Zhang T."/>
            <person name="Zhou Y."/>
            <person name="He R."/>
            <person name="Meng N."/>
            <person name="Wang Y."/>
            <person name="Liu W."/>
            <person name="Liu Z."/>
            <person name="Liu J."/>
            <person name="Guo Q."/>
            <person name="Huang H."/>
            <person name="Sederoff R.R."/>
            <person name="Wang G."/>
            <person name="Qu G."/>
            <person name="Chen S."/>
        </authorList>
    </citation>
    <scope>NUCLEOTIDE SEQUENCE [LARGE SCALE GENOMIC DNA]</scope>
    <source>
        <strain evidence="2">SC-2020</strain>
    </source>
</reference>
<keyword evidence="1" id="KW-0812">Transmembrane</keyword>
<accession>A0AAD6RNZ4</accession>
<keyword evidence="3" id="KW-1185">Reference proteome</keyword>
<dbReference type="EMBL" id="JAQIZT010000001">
    <property type="protein sequence ID" value="KAJ7012523.1"/>
    <property type="molecule type" value="Genomic_DNA"/>
</dbReference>
<name>A0AAD6RNZ4_9ROSI</name>
<proteinExistence type="predicted"/>
<dbReference type="Proteomes" id="UP001164929">
    <property type="component" value="Chromosome 1"/>
</dbReference>
<dbReference type="AlphaFoldDB" id="A0AAD6RNZ4"/>
<sequence length="78" mass="8761">MEWSVRVSAKHHLPPSSWVLIIFLQVLGCSPTVIQLKFLAVTFWLKLPPAPSLIVKASLGESDKRCLCNFENVFVLLP</sequence>
<protein>
    <submittedName>
        <fullName evidence="2">Uncharacterized protein</fullName>
    </submittedName>
</protein>
<gene>
    <name evidence="2" type="ORF">NC653_002545</name>
</gene>
<evidence type="ECO:0000313" key="2">
    <source>
        <dbReference type="EMBL" id="KAJ7012523.1"/>
    </source>
</evidence>